<evidence type="ECO:0000256" key="3">
    <source>
        <dbReference type="ARBA" id="ARBA00022676"/>
    </source>
</evidence>
<dbReference type="Pfam" id="PF10034">
    <property type="entry name" value="Dpy19"/>
    <property type="match status" value="1"/>
</dbReference>
<evidence type="ECO:0000256" key="6">
    <source>
        <dbReference type="ARBA" id="ARBA00022989"/>
    </source>
</evidence>
<proteinExistence type="inferred from homology"/>
<comment type="subcellular location">
    <subcellularLocation>
        <location evidence="1">Membrane</location>
        <topology evidence="1">Multi-pass membrane protein</topology>
    </subcellularLocation>
</comment>
<dbReference type="EMBL" id="FR906092">
    <property type="protein sequence ID" value="CDQ83037.1"/>
    <property type="molecule type" value="Genomic_DNA"/>
</dbReference>
<keyword evidence="7" id="KW-0472">Membrane</keyword>
<dbReference type="PANTHER" id="PTHR31488">
    <property type="entry name" value="DPY-19-LIKE 1, LIKE (H. SAPIENS)"/>
    <property type="match status" value="1"/>
</dbReference>
<evidence type="ECO:0000256" key="4">
    <source>
        <dbReference type="ARBA" id="ARBA00022679"/>
    </source>
</evidence>
<keyword evidence="5" id="KW-0812">Transmembrane</keyword>
<evidence type="ECO:0000256" key="7">
    <source>
        <dbReference type="ARBA" id="ARBA00023136"/>
    </source>
</evidence>
<dbReference type="InterPro" id="IPR018732">
    <property type="entry name" value="Dpy-19/Dpy-19-like"/>
</dbReference>
<reference evidence="8" key="1">
    <citation type="journal article" date="2014" name="Nat. Commun.">
        <title>The rainbow trout genome provides novel insights into evolution after whole-genome duplication in vertebrates.</title>
        <authorList>
            <person name="Berthelot C."/>
            <person name="Brunet F."/>
            <person name="Chalopin D."/>
            <person name="Juanchich A."/>
            <person name="Bernard M."/>
            <person name="Noel B."/>
            <person name="Bento P."/>
            <person name="Da Silva C."/>
            <person name="Labadie K."/>
            <person name="Alberti A."/>
            <person name="Aury J.M."/>
            <person name="Louis A."/>
            <person name="Dehais P."/>
            <person name="Bardou P."/>
            <person name="Montfort J."/>
            <person name="Klopp C."/>
            <person name="Cabau C."/>
            <person name="Gaspin C."/>
            <person name="Thorgaard G.H."/>
            <person name="Boussaha M."/>
            <person name="Quillet E."/>
            <person name="Guyomard R."/>
            <person name="Galiana D."/>
            <person name="Bobe J."/>
            <person name="Volff J.N."/>
            <person name="Genet C."/>
            <person name="Wincker P."/>
            <person name="Jaillon O."/>
            <person name="Roest Crollius H."/>
            <person name="Guiguen Y."/>
        </authorList>
    </citation>
    <scope>NUCLEOTIDE SEQUENCE [LARGE SCALE GENOMIC DNA]</scope>
</reference>
<dbReference type="AlphaFoldDB" id="A0A060XUS5"/>
<dbReference type="Proteomes" id="UP000193380">
    <property type="component" value="Unassembled WGS sequence"/>
</dbReference>
<evidence type="ECO:0000256" key="5">
    <source>
        <dbReference type="ARBA" id="ARBA00022692"/>
    </source>
</evidence>
<name>A0A060XUS5_ONCMY</name>
<keyword evidence="3" id="KW-0328">Glycosyltransferase</keyword>
<dbReference type="GO" id="GO:0005637">
    <property type="term" value="C:nuclear inner membrane"/>
    <property type="evidence" value="ECO:0007669"/>
    <property type="project" value="TreeGrafter"/>
</dbReference>
<reference evidence="8" key="2">
    <citation type="submission" date="2014-03" db="EMBL/GenBank/DDBJ databases">
        <authorList>
            <person name="Genoscope - CEA"/>
        </authorList>
    </citation>
    <scope>NUCLEOTIDE SEQUENCE</scope>
</reference>
<dbReference type="STRING" id="8022.A0A060XUS5"/>
<accession>A0A060XUS5</accession>
<comment type="similarity">
    <text evidence="2">Belongs to the dpy-19 family.</text>
</comment>
<evidence type="ECO:0000256" key="1">
    <source>
        <dbReference type="ARBA" id="ARBA00004141"/>
    </source>
</evidence>
<keyword evidence="6" id="KW-1133">Transmembrane helix</keyword>
<dbReference type="GO" id="GO:0000030">
    <property type="term" value="F:mannosyltransferase activity"/>
    <property type="evidence" value="ECO:0007669"/>
    <property type="project" value="TreeGrafter"/>
</dbReference>
<gene>
    <name evidence="8" type="ORF">GSONMT00026055001</name>
</gene>
<dbReference type="PANTHER" id="PTHR31488:SF4">
    <property type="entry name" value="C-MANNOSYLTRANSFERASE DPY19L3-RELATED"/>
    <property type="match status" value="1"/>
</dbReference>
<evidence type="ECO:0000256" key="2">
    <source>
        <dbReference type="ARBA" id="ARBA00008744"/>
    </source>
</evidence>
<dbReference type="PaxDb" id="8022-A0A060XUS5"/>
<protein>
    <submittedName>
        <fullName evidence="8">Uncharacterized protein</fullName>
    </submittedName>
</protein>
<evidence type="ECO:0000313" key="8">
    <source>
        <dbReference type="EMBL" id="CDQ83037.1"/>
    </source>
</evidence>
<sequence>MALSKGHLQCASTDVRVVTRPLLSHEGANKNERRLVKYTNTPGSTACSRLLPLCGIQQYQHRSPKKNTSSTSVWHTAVSTPKNTSSTSVWHTAVSTPVSQEKHFFYLCVAYSSINAGLPSKTLLLPLSSSSKTPKKAVFAGSMQLLAGIKLCTGRVLTNHPHYEDQALRERTRQVYQIYARQSPEEVHRILRAAGADFVVMEDSVCYERRHGRGCRLRDLLDLANGHIMDGPGDNDPDLVHAPHPRFCESVKTGGPAYTALFSRVFQNKTFHVYKLKKGKKRAKADREPVAMEDKTQ</sequence>
<keyword evidence="4" id="KW-0808">Transferase</keyword>
<evidence type="ECO:0000313" key="9">
    <source>
        <dbReference type="Proteomes" id="UP000193380"/>
    </source>
</evidence>
<organism evidence="8 9">
    <name type="scientific">Oncorhynchus mykiss</name>
    <name type="common">Rainbow trout</name>
    <name type="synonym">Salmo gairdneri</name>
    <dbReference type="NCBI Taxonomy" id="8022"/>
    <lineage>
        <taxon>Eukaryota</taxon>
        <taxon>Metazoa</taxon>
        <taxon>Chordata</taxon>
        <taxon>Craniata</taxon>
        <taxon>Vertebrata</taxon>
        <taxon>Euteleostomi</taxon>
        <taxon>Actinopterygii</taxon>
        <taxon>Neopterygii</taxon>
        <taxon>Teleostei</taxon>
        <taxon>Protacanthopterygii</taxon>
        <taxon>Salmoniformes</taxon>
        <taxon>Salmonidae</taxon>
        <taxon>Salmoninae</taxon>
        <taxon>Oncorhynchus</taxon>
    </lineage>
</organism>